<dbReference type="NCBIfam" id="NF045954">
    <property type="entry name" value="MAG1430_dom"/>
    <property type="match status" value="1"/>
</dbReference>
<evidence type="ECO:0008006" key="3">
    <source>
        <dbReference type="Google" id="ProtNLM"/>
    </source>
</evidence>
<feature type="chain" id="PRO_5043422966" description="Lipoprotein" evidence="1">
    <location>
        <begin position="20"/>
        <end position="500"/>
    </location>
</feature>
<dbReference type="KEGG" id="mcm:MCAL160_0566"/>
<sequence>MKLKKTLLATTLTIGLSGATVVTIALVSKHTQPQKSAEIEIGNYQFNFGKGLKNPQNHYASEFTFASYYDSRTNANGAIAQPELKNTTSLHKQFWPYNLELSFDYKTASDEDYKRKQDPLFTLVNRKNGNPIDFLKETHNIYYHSYANDLEGALYLQVLLENKKPANKKEKDLLAKSISSRERIDSWKRIEFKLNGFKKLNVNDQNELLRSKISKDSSIISTFPIAETSNLREVLHKGYYEENGIKIPLNSVSDLIDNKILPSTTLEQGSTKELIQKQNEIVKKFLSITSPNLNNPLLIIDWEKPIWFSKSTDDKSKLIMHYSIKRQVATASNLNLFQTSTFPIDEVQSQKIHFNFFKLKAIAKEMVEVKPKTNINIANFSQSGTTALKFTQNHSSSQPNSSHGYFDELNLQFKEINELKKLLIYTDLSISEQNLNNYTLAFDTSLNSLLNKKTTASPYVGSQQADKITFAYSLSAKDINAQNGINKFYGTFILGGFKTN</sequence>
<feature type="signal peptide" evidence="1">
    <location>
        <begin position="1"/>
        <end position="19"/>
    </location>
</feature>
<protein>
    <recommendedName>
        <fullName evidence="3">Lipoprotein</fullName>
    </recommendedName>
</protein>
<dbReference type="AlphaFoldDB" id="A0AAT9F880"/>
<keyword evidence="1" id="KW-0732">Signal</keyword>
<proteinExistence type="predicted"/>
<dbReference type="EMBL" id="AP013353">
    <property type="protein sequence ID" value="BAP01089.1"/>
    <property type="molecule type" value="Genomic_DNA"/>
</dbReference>
<reference evidence="2" key="3">
    <citation type="journal article" date="2019" name="Vet. Microbiol.">
        <title>Mutations associated with change of susceptibility to lincosamides and/or macrolides in field and laboratory-derived Mycoplasma californicum strains in Japan, and development of a rapid detection method for these mutations.</title>
        <authorList>
            <person name="Hata E."/>
            <person name="Nagai K."/>
            <person name="Murakami K."/>
        </authorList>
    </citation>
    <scope>NUCLEOTIDE SEQUENCE</scope>
    <source>
        <strain evidence="2">HAZ160_1</strain>
    </source>
</reference>
<reference evidence="2" key="1">
    <citation type="journal article" date="2014" name="Appl. Environ. Microbiol.">
        <title>Molecular Epidemiology of Cases of Mycoplasma californicum Infection in Japan.</title>
        <authorList>
            <person name="Hata E."/>
            <person name="Suzuki K."/>
            <person name="Hanyu H."/>
            <person name="Itoh M."/>
            <person name="Higuchi H."/>
            <person name="Kobayashi H."/>
        </authorList>
    </citation>
    <scope>NUCLEOTIDE SEQUENCE</scope>
    <source>
        <strain evidence="2">HAZ160_1</strain>
    </source>
</reference>
<reference evidence="2" key="2">
    <citation type="journal article" date="2014" name="Genome Announc.">
        <title>Complete Genome Sequence of Mycoplasma californicum Strain HAZ160_1 from Bovine Mastitic Milk in Japan.</title>
        <authorList>
            <person name="Hata E."/>
            <person name="Murakami K."/>
        </authorList>
    </citation>
    <scope>NUCLEOTIDE SEQUENCE</scope>
    <source>
        <strain evidence="2">HAZ160_1</strain>
    </source>
</reference>
<evidence type="ECO:0000256" key="1">
    <source>
        <dbReference type="SAM" id="SignalP"/>
    </source>
</evidence>
<accession>A0AAT9F880</accession>
<evidence type="ECO:0000313" key="2">
    <source>
        <dbReference type="EMBL" id="BAP01089.1"/>
    </source>
</evidence>
<gene>
    <name evidence="2" type="ORF">MCAL160_0566</name>
</gene>
<dbReference type="RefSeq" id="WP_041103113.1">
    <property type="nucleotide sequence ID" value="NZ_AP013353.1"/>
</dbReference>
<name>A0AAT9F880_9BACT</name>
<organism evidence="2">
    <name type="scientific">Mycoplasmopsis californica HAZ160_1</name>
    <dbReference type="NCBI Taxonomy" id="1397850"/>
    <lineage>
        <taxon>Bacteria</taxon>
        <taxon>Bacillati</taxon>
        <taxon>Mycoplasmatota</taxon>
        <taxon>Mycoplasmoidales</taxon>
        <taxon>Metamycoplasmataceae</taxon>
        <taxon>Mycoplasmopsis</taxon>
    </lineage>
</organism>
<reference evidence="2" key="4">
    <citation type="submission" date="2024-06" db="EMBL/GenBank/DDBJ databases">
        <authorList>
            <consortium name="Mycoplasma californicum genome sequencing consortium"/>
            <person name="Hata E."/>
            <person name="Tanaka K."/>
            <person name="Tamamura Y."/>
        </authorList>
    </citation>
    <scope>NUCLEOTIDE SEQUENCE</scope>
    <source>
        <strain evidence="2">HAZ160_1</strain>
    </source>
</reference>